<organism evidence="10 11">
    <name type="scientific">Silvibacterium dinghuense</name>
    <dbReference type="NCBI Taxonomy" id="1560006"/>
    <lineage>
        <taxon>Bacteria</taxon>
        <taxon>Pseudomonadati</taxon>
        <taxon>Acidobacteriota</taxon>
        <taxon>Terriglobia</taxon>
        <taxon>Terriglobales</taxon>
        <taxon>Acidobacteriaceae</taxon>
        <taxon>Silvibacterium</taxon>
    </lineage>
</organism>
<evidence type="ECO:0000313" key="11">
    <source>
        <dbReference type="Proteomes" id="UP000290253"/>
    </source>
</evidence>
<dbReference type="InterPro" id="IPR008969">
    <property type="entry name" value="CarboxyPept-like_regulatory"/>
</dbReference>
<dbReference type="Gene3D" id="2.170.130.10">
    <property type="entry name" value="TonB-dependent receptor, plug domain"/>
    <property type="match status" value="1"/>
</dbReference>
<dbReference type="EMBL" id="SDMK01000001">
    <property type="protein sequence ID" value="RXS96432.1"/>
    <property type="molecule type" value="Genomic_DNA"/>
</dbReference>
<evidence type="ECO:0000256" key="5">
    <source>
        <dbReference type="ARBA" id="ARBA00023136"/>
    </source>
</evidence>
<dbReference type="InterPro" id="IPR039426">
    <property type="entry name" value="TonB-dep_rcpt-like"/>
</dbReference>
<evidence type="ECO:0000256" key="2">
    <source>
        <dbReference type="ARBA" id="ARBA00022448"/>
    </source>
</evidence>
<keyword evidence="4" id="KW-0812">Transmembrane</keyword>
<reference evidence="10 11" key="1">
    <citation type="journal article" date="2016" name="Int. J. Syst. Evol. Microbiol.">
        <title>Acidipila dinghuensis sp. nov., an acidobacterium isolated from forest soil.</title>
        <authorList>
            <person name="Jiang Y.W."/>
            <person name="Wang J."/>
            <person name="Chen M.H."/>
            <person name="Lv Y.Y."/>
            <person name="Qiu L.H."/>
        </authorList>
    </citation>
    <scope>NUCLEOTIDE SEQUENCE [LARGE SCALE GENOMIC DNA]</scope>
    <source>
        <strain evidence="10 11">DHOF10</strain>
    </source>
</reference>
<feature type="region of interest" description="Disordered" evidence="7">
    <location>
        <begin position="959"/>
        <end position="982"/>
    </location>
</feature>
<evidence type="ECO:0000256" key="7">
    <source>
        <dbReference type="SAM" id="MobiDB-lite"/>
    </source>
</evidence>
<feature type="domain" description="TonB-dependent receptor plug" evidence="8">
    <location>
        <begin position="159"/>
        <end position="277"/>
    </location>
</feature>
<dbReference type="InterPro" id="IPR036942">
    <property type="entry name" value="Beta-barrel_TonB_sf"/>
</dbReference>
<dbReference type="GO" id="GO:0009279">
    <property type="term" value="C:cell outer membrane"/>
    <property type="evidence" value="ECO:0007669"/>
    <property type="project" value="UniProtKB-SubCell"/>
</dbReference>
<feature type="domain" description="TonB-dependent transporter Oar-like beta-barrel" evidence="9">
    <location>
        <begin position="284"/>
        <end position="1176"/>
    </location>
</feature>
<feature type="compositionally biased region" description="Polar residues" evidence="7">
    <location>
        <begin position="959"/>
        <end position="977"/>
    </location>
</feature>
<accession>A0A4V1NVM4</accession>
<dbReference type="InterPro" id="IPR057601">
    <property type="entry name" value="Oar-like_b-barrel"/>
</dbReference>
<keyword evidence="6" id="KW-0998">Cell outer membrane</keyword>
<protein>
    <submittedName>
        <fullName evidence="10">Uncharacterized protein</fullName>
    </submittedName>
</protein>
<dbReference type="Pfam" id="PF07715">
    <property type="entry name" value="Plug"/>
    <property type="match status" value="1"/>
</dbReference>
<dbReference type="SUPFAM" id="SSF49464">
    <property type="entry name" value="Carboxypeptidase regulatory domain-like"/>
    <property type="match status" value="1"/>
</dbReference>
<dbReference type="Pfam" id="PF25183">
    <property type="entry name" value="OMP_b-brl_4"/>
    <property type="match status" value="1"/>
</dbReference>
<dbReference type="Proteomes" id="UP000290253">
    <property type="component" value="Unassembled WGS sequence"/>
</dbReference>
<comment type="caution">
    <text evidence="10">The sequence shown here is derived from an EMBL/GenBank/DDBJ whole genome shotgun (WGS) entry which is preliminary data.</text>
</comment>
<evidence type="ECO:0000256" key="3">
    <source>
        <dbReference type="ARBA" id="ARBA00022452"/>
    </source>
</evidence>
<gene>
    <name evidence="10" type="ORF">ESZ00_00235</name>
</gene>
<proteinExistence type="predicted"/>
<evidence type="ECO:0000259" key="8">
    <source>
        <dbReference type="Pfam" id="PF07715"/>
    </source>
</evidence>
<dbReference type="GO" id="GO:0044718">
    <property type="term" value="P:siderophore transmembrane transport"/>
    <property type="evidence" value="ECO:0007669"/>
    <property type="project" value="TreeGrafter"/>
</dbReference>
<dbReference type="Pfam" id="PF13620">
    <property type="entry name" value="CarboxypepD_reg"/>
    <property type="match status" value="1"/>
</dbReference>
<sequence length="1184" mass="127116">MGCIRTQRCNTSGGPPMRWFPLSLRRVPTLFSGAVLLIATLSAQAQFNAQLTGTVTDTTGAVVAGATVKLTDDATHVSHTAVSSAQGFYSFHELPPGSFSVEAAAKGFKTTTLSNVVLVSNVPRNMDVKLEVGSAAQTVTVNGNEAPILQTADASISGTLDSEQLQKIPAYGRDPYELLRLTPGMTGDSSRAGNGQAVFLPNGAGPGQSNSGIFQTENQIQISANGQRIGDNNYLLDGVSVNSLTHGGAAVVTPNVEAVGQITVLTSAYSAEYGRNSGAQILTVTKSGSNQFHGSGSFTYDEPGLNAFNDYGGPAGQPTVRVQNKERDWAGGLGGPIYKNKLFFFLSFEGFKANNPTYASQWVDTPEFRSLLGSQRAGGISAGIATRSGEVPRINAVLDGTCALANATQVATVVTGDPAAYPTTQYPCNALPGGLDFGSPYGNLGSYLPATVTGTSTSQYSIGGGLDNIPDVEYAQLIEPAHSRGKQWNGRIDYYLTPHDQIAGSAYFTKLDSYSTGTATGSRPDNDVPFKPLNSAITAIYIHTFGANTVNELRANGTRFADNGIKDSEGTVNWGIPYDNLQTQSFDGTNDINFGPGTSTTTPSILAENTYEARDMVTHTFGSHTLKAGFEYRIEQDNDNLSGAARPTYAFEGMWAFANDTPIYEAIYADPTTGGVPNTARYLWDHYYGAFVQHDWKVSSNLTLNTGIRWEYFEPLYSHGEDINYPVLGPAGSELADAALVPHHHLWNSQFDNWSPRFGFAYTPPGQNGKMVVRGGFGMAYNRLPVALFNNAAEDGPGYFNYSLCCATTSSAVTGGNIVYETGSSSSPFSYAANPSLITALNARNLPASGATIEVYGAQANLKTPYSYVYSLEVQRELPWEMVMTVGYQGSTGRHYTRLVNQNFLYDNTNTPFYASYFAQSDSNQYYNGLNAHLSKRMKYGFQLDAIYTYSKAMDQVSNGDQADASANQTDPANNRTELGPSDYDLRHRVTVSGLWTIPGTHGGNGFINALTNGWQVNGIYTYHTGFPFTPVTYELHGLSSVTNTSEVTPVRPLAYYGGAKTGCSNALFEPGAGNAFAAGGSAYFDITPPANGAGTNPGIGRNSFRGPCYQDTDMSFAKEQKIRWLGSNGMLRFQANFYNLFNITNLTPFVFSTNATTVESTEFGQAQSADSGRVIEFLGRIRF</sequence>
<dbReference type="InterPro" id="IPR037066">
    <property type="entry name" value="Plug_dom_sf"/>
</dbReference>
<name>A0A4V1NVM4_9BACT</name>
<comment type="subcellular location">
    <subcellularLocation>
        <location evidence="1">Cell outer membrane</location>
        <topology evidence="1">Multi-pass membrane protein</topology>
    </subcellularLocation>
</comment>
<dbReference type="Gene3D" id="2.40.170.20">
    <property type="entry name" value="TonB-dependent receptor, beta-barrel domain"/>
    <property type="match status" value="1"/>
</dbReference>
<keyword evidence="11" id="KW-1185">Reference proteome</keyword>
<keyword evidence="2" id="KW-0813">Transport</keyword>
<evidence type="ECO:0000256" key="4">
    <source>
        <dbReference type="ARBA" id="ARBA00022692"/>
    </source>
</evidence>
<dbReference type="Gene3D" id="2.60.40.1120">
    <property type="entry name" value="Carboxypeptidase-like, regulatory domain"/>
    <property type="match status" value="1"/>
</dbReference>
<keyword evidence="3" id="KW-1134">Transmembrane beta strand</keyword>
<evidence type="ECO:0000256" key="1">
    <source>
        <dbReference type="ARBA" id="ARBA00004571"/>
    </source>
</evidence>
<dbReference type="AlphaFoldDB" id="A0A4V1NVM4"/>
<dbReference type="PANTHER" id="PTHR30069">
    <property type="entry name" value="TONB-DEPENDENT OUTER MEMBRANE RECEPTOR"/>
    <property type="match status" value="1"/>
</dbReference>
<evidence type="ECO:0000259" key="9">
    <source>
        <dbReference type="Pfam" id="PF25183"/>
    </source>
</evidence>
<dbReference type="OrthoDB" id="97893at2"/>
<evidence type="ECO:0000313" key="10">
    <source>
        <dbReference type="EMBL" id="RXS96432.1"/>
    </source>
</evidence>
<keyword evidence="5" id="KW-0472">Membrane</keyword>
<evidence type="ECO:0000256" key="6">
    <source>
        <dbReference type="ARBA" id="ARBA00023237"/>
    </source>
</evidence>
<dbReference type="PANTHER" id="PTHR30069:SF46">
    <property type="entry name" value="OAR PROTEIN"/>
    <property type="match status" value="1"/>
</dbReference>
<dbReference type="SUPFAM" id="SSF56935">
    <property type="entry name" value="Porins"/>
    <property type="match status" value="1"/>
</dbReference>
<dbReference type="InterPro" id="IPR012910">
    <property type="entry name" value="Plug_dom"/>
</dbReference>
<dbReference type="GO" id="GO:0015344">
    <property type="term" value="F:siderophore uptake transmembrane transporter activity"/>
    <property type="evidence" value="ECO:0007669"/>
    <property type="project" value="TreeGrafter"/>
</dbReference>